<dbReference type="Gene3D" id="3.40.366.10">
    <property type="entry name" value="Malonyl-Coenzyme A Acyl Carrier Protein, domain 2"/>
    <property type="match status" value="1"/>
</dbReference>
<gene>
    <name evidence="7" type="ORF">C5746_25995</name>
</gene>
<reference evidence="7 8" key="1">
    <citation type="journal article" date="2018" name="Front. Microbiol.">
        <title>Genome Sequencing of Streptomyces atratus SCSIOZH16 and Activation Production of Nocardamine via Metabolic Engineering.</title>
        <authorList>
            <person name="Li Y."/>
            <person name="Zhang C."/>
            <person name="Liu C."/>
            <person name="Ju J."/>
            <person name="Ma J."/>
        </authorList>
    </citation>
    <scope>NUCLEOTIDE SEQUENCE [LARGE SCALE GENOMIC DNA]</scope>
    <source>
        <strain evidence="7 8">SCSIO_ZH16</strain>
    </source>
</reference>
<protein>
    <recommendedName>
        <fullName evidence="4">Malonyl CoA-acyl carrier protein transacylase</fullName>
        <ecNumber evidence="4">2.3.1.39</ecNumber>
    </recommendedName>
</protein>
<dbReference type="Gene3D" id="3.30.70.250">
    <property type="entry name" value="Malonyl-CoA ACP transacylase, ACP-binding"/>
    <property type="match status" value="1"/>
</dbReference>
<comment type="catalytic activity">
    <reaction evidence="3 4">
        <text>holo-[ACP] + malonyl-CoA = malonyl-[ACP] + CoA</text>
        <dbReference type="Rhea" id="RHEA:41792"/>
        <dbReference type="Rhea" id="RHEA-COMP:9623"/>
        <dbReference type="Rhea" id="RHEA-COMP:9685"/>
        <dbReference type="ChEBI" id="CHEBI:57287"/>
        <dbReference type="ChEBI" id="CHEBI:57384"/>
        <dbReference type="ChEBI" id="CHEBI:64479"/>
        <dbReference type="ChEBI" id="CHEBI:78449"/>
        <dbReference type="EC" id="2.3.1.39"/>
    </reaction>
</comment>
<dbReference type="SUPFAM" id="SSF55048">
    <property type="entry name" value="Probable ACP-binding domain of malonyl-CoA ACP transacylase"/>
    <property type="match status" value="1"/>
</dbReference>
<dbReference type="InterPro" id="IPR001227">
    <property type="entry name" value="Ac_transferase_dom_sf"/>
</dbReference>
<dbReference type="Proteomes" id="UP000252698">
    <property type="component" value="Chromosome"/>
</dbReference>
<keyword evidence="2 4" id="KW-0012">Acyltransferase</keyword>
<dbReference type="GO" id="GO:0004314">
    <property type="term" value="F:[acyl-carrier-protein] S-malonyltransferase activity"/>
    <property type="evidence" value="ECO:0007669"/>
    <property type="project" value="UniProtKB-EC"/>
</dbReference>
<dbReference type="PANTHER" id="PTHR42681:SF1">
    <property type="entry name" value="MALONYL-COA-ACYL CARRIER PROTEIN TRANSACYLASE, MITOCHONDRIAL"/>
    <property type="match status" value="1"/>
</dbReference>
<dbReference type="InterPro" id="IPR016036">
    <property type="entry name" value="Malonyl_transacylase_ACP-bd"/>
</dbReference>
<dbReference type="InterPro" id="IPR024925">
    <property type="entry name" value="Malonyl_CoA-ACP_transAc"/>
</dbReference>
<evidence type="ECO:0000259" key="6">
    <source>
        <dbReference type="SMART" id="SM00827"/>
    </source>
</evidence>
<comment type="similarity">
    <text evidence="4">Belongs to the fabD family.</text>
</comment>
<sequence length="315" mass="33081">MNPTPIGLVFPGQGTQRQGMGDPWRDTAAWSLVDEISRHCGEDIEELLLRTPTDELRRTDLAQLSVFAVAVMAHAEAVRCGALDGAVACAGHSLGEYAALVAAGVLTLPDAVTLVADRGRAMRDAAERRPGTMGVLVGAGLPEVEGLAAGVRAEGLDVWVANVNAPGQVVLSGSEDGVGRAAELAPGIAAKLIRLSVGGAFHSPFMAPAAERLARTLRGVTFAPGHLPVVANVDAEPHPGDGNWPELAVRQLVSPVRWEESVRTLTGRLGCRRLVELGPGRVLTGLIRRIAPDVEVTAMDSPAALDRRPPTQEDR</sequence>
<evidence type="ECO:0000256" key="4">
    <source>
        <dbReference type="PIRNR" id="PIRNR000446"/>
    </source>
</evidence>
<dbReference type="GO" id="GO:0006633">
    <property type="term" value="P:fatty acid biosynthetic process"/>
    <property type="evidence" value="ECO:0007669"/>
    <property type="project" value="TreeGrafter"/>
</dbReference>
<dbReference type="AlphaFoldDB" id="A0A2Z5JHG5"/>
<dbReference type="InterPro" id="IPR014043">
    <property type="entry name" value="Acyl_transferase_dom"/>
</dbReference>
<accession>A0A2Z5JHG5</accession>
<keyword evidence="1 4" id="KW-0808">Transferase</keyword>
<feature type="active site" evidence="5">
    <location>
        <position position="202"/>
    </location>
</feature>
<dbReference type="KEGG" id="sata:C5746_25995"/>
<dbReference type="PIRSF" id="PIRSF000446">
    <property type="entry name" value="Mct"/>
    <property type="match status" value="1"/>
</dbReference>
<evidence type="ECO:0000256" key="2">
    <source>
        <dbReference type="ARBA" id="ARBA00023315"/>
    </source>
</evidence>
<dbReference type="EMBL" id="CP027306">
    <property type="protein sequence ID" value="AXE79807.1"/>
    <property type="molecule type" value="Genomic_DNA"/>
</dbReference>
<dbReference type="RefSeq" id="WP_114246288.1">
    <property type="nucleotide sequence ID" value="NZ_BMRN01000003.1"/>
</dbReference>
<dbReference type="Pfam" id="PF00698">
    <property type="entry name" value="Acyl_transf_1"/>
    <property type="match status" value="1"/>
</dbReference>
<evidence type="ECO:0000256" key="3">
    <source>
        <dbReference type="ARBA" id="ARBA00048462"/>
    </source>
</evidence>
<evidence type="ECO:0000256" key="1">
    <source>
        <dbReference type="ARBA" id="ARBA00022679"/>
    </source>
</evidence>
<evidence type="ECO:0000256" key="5">
    <source>
        <dbReference type="PIRSR" id="PIRSR000446-1"/>
    </source>
</evidence>
<dbReference type="GO" id="GO:0005829">
    <property type="term" value="C:cytosol"/>
    <property type="evidence" value="ECO:0007669"/>
    <property type="project" value="TreeGrafter"/>
</dbReference>
<organism evidence="7 8">
    <name type="scientific">Streptomyces atratus</name>
    <dbReference type="NCBI Taxonomy" id="1893"/>
    <lineage>
        <taxon>Bacteria</taxon>
        <taxon>Bacillati</taxon>
        <taxon>Actinomycetota</taxon>
        <taxon>Actinomycetes</taxon>
        <taxon>Kitasatosporales</taxon>
        <taxon>Streptomycetaceae</taxon>
        <taxon>Streptomyces</taxon>
    </lineage>
</organism>
<dbReference type="SUPFAM" id="SSF52151">
    <property type="entry name" value="FabD/lysophospholipase-like"/>
    <property type="match status" value="1"/>
</dbReference>
<evidence type="ECO:0000313" key="7">
    <source>
        <dbReference type="EMBL" id="AXE79807.1"/>
    </source>
</evidence>
<dbReference type="EC" id="2.3.1.39" evidence="4"/>
<dbReference type="InterPro" id="IPR050858">
    <property type="entry name" value="Mal-CoA-ACP_Trans/PKS_FabD"/>
</dbReference>
<dbReference type="PANTHER" id="PTHR42681">
    <property type="entry name" value="MALONYL-COA-ACYL CARRIER PROTEIN TRANSACYLASE, MITOCHONDRIAL"/>
    <property type="match status" value="1"/>
</dbReference>
<feature type="active site" evidence="5">
    <location>
        <position position="93"/>
    </location>
</feature>
<feature type="domain" description="Malonyl-CoA:ACP transacylase (MAT)" evidence="6">
    <location>
        <begin position="9"/>
        <end position="309"/>
    </location>
</feature>
<proteinExistence type="inferred from homology"/>
<dbReference type="InterPro" id="IPR016035">
    <property type="entry name" value="Acyl_Trfase/lysoPLipase"/>
</dbReference>
<name>A0A2Z5JHG5_STRAR</name>
<dbReference type="GeneID" id="95521857"/>
<dbReference type="SMART" id="SM00827">
    <property type="entry name" value="PKS_AT"/>
    <property type="match status" value="1"/>
</dbReference>
<evidence type="ECO:0000313" key="8">
    <source>
        <dbReference type="Proteomes" id="UP000252698"/>
    </source>
</evidence>